<accession>A0A1Y2B375</accession>
<dbReference type="OrthoDB" id="424551at2759"/>
<keyword evidence="2" id="KW-1185">Reference proteome</keyword>
<gene>
    <name evidence="1" type="ORF">BCR33DRAFT_793102</name>
</gene>
<evidence type="ECO:0000313" key="1">
    <source>
        <dbReference type="EMBL" id="ORY29273.1"/>
    </source>
</evidence>
<protein>
    <recommendedName>
        <fullName evidence="3">N-acetyltransferase domain-containing protein</fullName>
    </recommendedName>
</protein>
<evidence type="ECO:0008006" key="3">
    <source>
        <dbReference type="Google" id="ProtNLM"/>
    </source>
</evidence>
<organism evidence="1 2">
    <name type="scientific">Rhizoclosmatium globosum</name>
    <dbReference type="NCBI Taxonomy" id="329046"/>
    <lineage>
        <taxon>Eukaryota</taxon>
        <taxon>Fungi</taxon>
        <taxon>Fungi incertae sedis</taxon>
        <taxon>Chytridiomycota</taxon>
        <taxon>Chytridiomycota incertae sedis</taxon>
        <taxon>Chytridiomycetes</taxon>
        <taxon>Chytridiales</taxon>
        <taxon>Chytriomycetaceae</taxon>
        <taxon>Rhizoclosmatium</taxon>
    </lineage>
</organism>
<name>A0A1Y2B375_9FUNG</name>
<comment type="caution">
    <text evidence="1">The sequence shown here is derived from an EMBL/GenBank/DDBJ whole genome shotgun (WGS) entry which is preliminary data.</text>
</comment>
<proteinExistence type="predicted"/>
<dbReference type="InterPro" id="IPR016181">
    <property type="entry name" value="Acyl_CoA_acyltransferase"/>
</dbReference>
<reference evidence="1 2" key="1">
    <citation type="submission" date="2016-07" db="EMBL/GenBank/DDBJ databases">
        <title>Pervasive Adenine N6-methylation of Active Genes in Fungi.</title>
        <authorList>
            <consortium name="DOE Joint Genome Institute"/>
            <person name="Mondo S.J."/>
            <person name="Dannebaum R.O."/>
            <person name="Kuo R.C."/>
            <person name="Labutti K."/>
            <person name="Haridas S."/>
            <person name="Kuo A."/>
            <person name="Salamov A."/>
            <person name="Ahrendt S.R."/>
            <person name="Lipzen A."/>
            <person name="Sullivan W."/>
            <person name="Andreopoulos W.B."/>
            <person name="Clum A."/>
            <person name="Lindquist E."/>
            <person name="Daum C."/>
            <person name="Ramamoorthy G.K."/>
            <person name="Gryganskyi A."/>
            <person name="Culley D."/>
            <person name="Magnuson J.K."/>
            <person name="James T.Y."/>
            <person name="O'Malley M.A."/>
            <person name="Stajich J.E."/>
            <person name="Spatafora J.W."/>
            <person name="Visel A."/>
            <person name="Grigoriev I.V."/>
        </authorList>
    </citation>
    <scope>NUCLEOTIDE SEQUENCE [LARGE SCALE GENOMIC DNA]</scope>
    <source>
        <strain evidence="1 2">JEL800</strain>
    </source>
</reference>
<dbReference type="SUPFAM" id="SSF55729">
    <property type="entry name" value="Acyl-CoA N-acyltransferases (Nat)"/>
    <property type="match status" value="1"/>
</dbReference>
<dbReference type="Proteomes" id="UP000193642">
    <property type="component" value="Unassembled WGS sequence"/>
</dbReference>
<evidence type="ECO:0000313" key="2">
    <source>
        <dbReference type="Proteomes" id="UP000193642"/>
    </source>
</evidence>
<dbReference type="AlphaFoldDB" id="A0A1Y2B375"/>
<dbReference type="Gene3D" id="3.40.630.30">
    <property type="match status" value="1"/>
</dbReference>
<sequence length="174" mass="19688">MLTISPTSDAEFITSLSRRIQDWLIQRNSLQQIVLSSVETNGYIVQNHAFVFTHSSLGSIGSVFLEPLPKHLVETWKLVHIDKQTLFLSKLMLEPSLIGSSSKPDTPSFGSQMIQCILNANAGIPIVLDCWDGNTSLRRFYERHGFKLHGIFEETDQKSNESWNIAVYVHENRG</sequence>
<dbReference type="EMBL" id="MCGO01000089">
    <property type="protein sequence ID" value="ORY29273.1"/>
    <property type="molecule type" value="Genomic_DNA"/>
</dbReference>